<evidence type="ECO:0000256" key="5">
    <source>
        <dbReference type="ARBA" id="ARBA00022989"/>
    </source>
</evidence>
<gene>
    <name evidence="9" type="ORF">SPI_06000</name>
</gene>
<dbReference type="AlphaFoldDB" id="A0A167SP68"/>
<dbReference type="STRING" id="1081102.A0A167SP68"/>
<evidence type="ECO:0000256" key="4">
    <source>
        <dbReference type="ARBA" id="ARBA00022692"/>
    </source>
</evidence>
<protein>
    <recommendedName>
        <fullName evidence="7">Solute carrier family 40 member</fullName>
    </recommendedName>
</protein>
<feature type="transmembrane region" description="Helical" evidence="7">
    <location>
        <begin position="341"/>
        <end position="364"/>
    </location>
</feature>
<dbReference type="PANTHER" id="PTHR11660:SF57">
    <property type="entry name" value="SOLUTE CARRIER FAMILY 40 MEMBER"/>
    <property type="match status" value="1"/>
</dbReference>
<dbReference type="GO" id="GO:0016020">
    <property type="term" value="C:membrane"/>
    <property type="evidence" value="ECO:0007669"/>
    <property type="project" value="UniProtKB-SubCell"/>
</dbReference>
<comment type="function">
    <text evidence="7">May be involved in iron transport and iron homeostasis.</text>
</comment>
<feature type="transmembrane region" description="Helical" evidence="7">
    <location>
        <begin position="401"/>
        <end position="422"/>
    </location>
</feature>
<dbReference type="OrthoDB" id="648861at2759"/>
<feature type="transmembrane region" description="Helical" evidence="7">
    <location>
        <begin position="143"/>
        <end position="164"/>
    </location>
</feature>
<comment type="similarity">
    <text evidence="2 7">Belongs to the ferroportin (FP) (TC 2.A.100) family. SLC40A subfamily.</text>
</comment>
<proteinExistence type="inferred from homology"/>
<organism evidence="9 10">
    <name type="scientific">Niveomyces insectorum RCEF 264</name>
    <dbReference type="NCBI Taxonomy" id="1081102"/>
    <lineage>
        <taxon>Eukaryota</taxon>
        <taxon>Fungi</taxon>
        <taxon>Dikarya</taxon>
        <taxon>Ascomycota</taxon>
        <taxon>Pezizomycotina</taxon>
        <taxon>Sordariomycetes</taxon>
        <taxon>Hypocreomycetidae</taxon>
        <taxon>Hypocreales</taxon>
        <taxon>Cordycipitaceae</taxon>
        <taxon>Niveomyces</taxon>
    </lineage>
</organism>
<evidence type="ECO:0000313" key="9">
    <source>
        <dbReference type="EMBL" id="OAA59802.1"/>
    </source>
</evidence>
<feature type="transmembrane region" description="Helical" evidence="7">
    <location>
        <begin position="232"/>
        <end position="250"/>
    </location>
</feature>
<feature type="transmembrane region" description="Helical" evidence="7">
    <location>
        <begin position="90"/>
        <end position="108"/>
    </location>
</feature>
<keyword evidence="6 7" id="KW-0472">Membrane</keyword>
<feature type="transmembrane region" description="Helical" evidence="7">
    <location>
        <begin position="184"/>
        <end position="205"/>
    </location>
</feature>
<evidence type="ECO:0000256" key="7">
    <source>
        <dbReference type="RuleBase" id="RU365065"/>
    </source>
</evidence>
<dbReference type="InterPro" id="IPR036259">
    <property type="entry name" value="MFS_trans_sf"/>
</dbReference>
<evidence type="ECO:0000256" key="6">
    <source>
        <dbReference type="ARBA" id="ARBA00023136"/>
    </source>
</evidence>
<dbReference type="CDD" id="cd17480">
    <property type="entry name" value="MFS_SLC40A1_like"/>
    <property type="match status" value="1"/>
</dbReference>
<feature type="transmembrane region" description="Helical" evidence="7">
    <location>
        <begin position="513"/>
        <end position="532"/>
    </location>
</feature>
<keyword evidence="7" id="KW-0406">Ion transport</keyword>
<dbReference type="PANTHER" id="PTHR11660">
    <property type="entry name" value="SOLUTE CARRIER FAMILY 40 MEMBER"/>
    <property type="match status" value="1"/>
</dbReference>
<comment type="caution">
    <text evidence="7">Lacks conserved residue(s) required for the propagation of feature annotation.</text>
</comment>
<evidence type="ECO:0000313" key="10">
    <source>
        <dbReference type="Proteomes" id="UP000076874"/>
    </source>
</evidence>
<feature type="compositionally biased region" description="Low complexity" evidence="8">
    <location>
        <begin position="1"/>
        <end position="20"/>
    </location>
</feature>
<evidence type="ECO:0000256" key="3">
    <source>
        <dbReference type="ARBA" id="ARBA00022448"/>
    </source>
</evidence>
<evidence type="ECO:0000256" key="8">
    <source>
        <dbReference type="SAM" id="MobiDB-lite"/>
    </source>
</evidence>
<accession>A0A167SP68</accession>
<dbReference type="InterPro" id="IPR009716">
    <property type="entry name" value="Ferroportin-1"/>
</dbReference>
<dbReference type="Proteomes" id="UP000076874">
    <property type="component" value="Unassembled WGS sequence"/>
</dbReference>
<dbReference type="EMBL" id="AZHD01000010">
    <property type="protein sequence ID" value="OAA59802.1"/>
    <property type="molecule type" value="Genomic_DNA"/>
</dbReference>
<keyword evidence="5 7" id="KW-1133">Transmembrane helix</keyword>
<feature type="region of interest" description="Disordered" evidence="8">
    <location>
        <begin position="1"/>
        <end position="70"/>
    </location>
</feature>
<keyword evidence="3 7" id="KW-0813">Transport</keyword>
<dbReference type="GO" id="GO:0005381">
    <property type="term" value="F:iron ion transmembrane transporter activity"/>
    <property type="evidence" value="ECO:0007669"/>
    <property type="project" value="UniProtKB-UniRule"/>
</dbReference>
<dbReference type="SUPFAM" id="SSF103473">
    <property type="entry name" value="MFS general substrate transporter"/>
    <property type="match status" value="1"/>
</dbReference>
<comment type="caution">
    <text evidence="9">The sequence shown here is derived from an EMBL/GenBank/DDBJ whole genome shotgun (WGS) entry which is preliminary data.</text>
</comment>
<comment type="subcellular location">
    <subcellularLocation>
        <location evidence="1 7">Membrane</location>
        <topology evidence="1 7">Multi-pass membrane protein</topology>
    </subcellularLocation>
</comment>
<reference evidence="9 10" key="1">
    <citation type="journal article" date="2016" name="Genome Biol. Evol.">
        <title>Divergent and convergent evolution of fungal pathogenicity.</title>
        <authorList>
            <person name="Shang Y."/>
            <person name="Xiao G."/>
            <person name="Zheng P."/>
            <person name="Cen K."/>
            <person name="Zhan S."/>
            <person name="Wang C."/>
        </authorList>
    </citation>
    <scope>NUCLEOTIDE SEQUENCE [LARGE SCALE GENOMIC DNA]</scope>
    <source>
        <strain evidence="9 10">RCEF 264</strain>
    </source>
</reference>
<evidence type="ECO:0000256" key="2">
    <source>
        <dbReference type="ARBA" id="ARBA00006279"/>
    </source>
</evidence>
<dbReference type="Pfam" id="PF06963">
    <property type="entry name" value="FPN1"/>
    <property type="match status" value="1"/>
</dbReference>
<name>A0A167SP68_9HYPO</name>
<evidence type="ECO:0000256" key="1">
    <source>
        <dbReference type="ARBA" id="ARBA00004141"/>
    </source>
</evidence>
<keyword evidence="4 7" id="KW-0812">Transmembrane</keyword>
<sequence length="561" mass="59643">MQPSPTDSNPAASPAPAESPRTGAGGAGPVFTPLTVDDEAAAVPVVPTTEPPADEERPVLPSDAEQPTDAPPIPRALAARLYTSHVLSTWNARVFEFAAVLFLAAIFPDTLLPLSVYAVVRGVAALFGAEAVGACIDRGDRLAVVRASIVGQRVAVVVSAGVFWVMARSTTTTTTTTPHLTDGLFALAVAAACVEKLCSVMNLVAVERDWVVVITEGNEGGRRLLNARMRRIDLFCKLAGPLAISFVAAASTQAAIWVVLGTNAVSVAVEYFCIAVVYRRVPGLQQRRLAWREETAPGGVRSRAPSPVSVFVSGLRAVTRRVLPFASLPFYVRHPAFVPSFALSVLYLTVLSFSGQMVTYLLAVGYSARAVGLVRTASTLLELSATWLAPRLMARIGVVRGGIWSLSWQSVWLTAGVAWFFAGGSVFGPTTAGSGSGGSTATISAATGLAVGVALSRVGLWGYDLCAQNIVQDEVPFDHRGAFSTAEAALQNLFEVLSYVATIVFSRPDQFKWPVVISAGAVYTAAALYTGFVRHRRGHLFHSPLPPAQRWLEKRFSRRHA</sequence>
<keyword evidence="10" id="KW-1185">Reference proteome</keyword>